<evidence type="ECO:0000256" key="2">
    <source>
        <dbReference type="ARBA" id="ARBA00022679"/>
    </source>
</evidence>
<keyword evidence="8" id="KW-0695">RNA-directed DNA polymerase</keyword>
<dbReference type="InterPro" id="IPR041577">
    <property type="entry name" value="RT_RNaseH_2"/>
</dbReference>
<dbReference type="OrthoDB" id="6783748at2759"/>
<keyword evidence="10" id="KW-0511">Multifunctional enzyme</keyword>
<dbReference type="InterPro" id="IPR012337">
    <property type="entry name" value="RNaseH-like_sf"/>
</dbReference>
<gene>
    <name evidence="13" type="ORF">OXX778_LOCUS12615</name>
</gene>
<dbReference type="GO" id="GO:0003964">
    <property type="term" value="F:RNA-directed DNA polymerase activity"/>
    <property type="evidence" value="ECO:0007669"/>
    <property type="project" value="UniProtKB-KW"/>
</dbReference>
<dbReference type="InterPro" id="IPR000477">
    <property type="entry name" value="RT_dom"/>
</dbReference>
<dbReference type="Gene3D" id="4.10.60.10">
    <property type="entry name" value="Zinc finger, CCHC-type"/>
    <property type="match status" value="1"/>
</dbReference>
<evidence type="ECO:0000256" key="10">
    <source>
        <dbReference type="ARBA" id="ARBA00023268"/>
    </source>
</evidence>
<dbReference type="GO" id="GO:0004519">
    <property type="term" value="F:endonuclease activity"/>
    <property type="evidence" value="ECO:0007669"/>
    <property type="project" value="UniProtKB-KW"/>
</dbReference>
<dbReference type="AlphaFoldDB" id="A0A814BB13"/>
<evidence type="ECO:0000256" key="4">
    <source>
        <dbReference type="ARBA" id="ARBA00022722"/>
    </source>
</evidence>
<proteinExistence type="predicted"/>
<dbReference type="FunFam" id="3.30.420.10:FF:000032">
    <property type="entry name" value="Retrovirus-related Pol polyprotein from transposon 297-like Protein"/>
    <property type="match status" value="1"/>
</dbReference>
<dbReference type="Gene3D" id="3.10.10.10">
    <property type="entry name" value="HIV Type 1 Reverse Transcriptase, subunit A, domain 1"/>
    <property type="match status" value="1"/>
</dbReference>
<dbReference type="InterPro" id="IPR043502">
    <property type="entry name" value="DNA/RNA_pol_sf"/>
</dbReference>
<dbReference type="FunFam" id="1.10.340.70:FF:000001">
    <property type="entry name" value="Retrovirus-related Pol polyprotein from transposon gypsy-like Protein"/>
    <property type="match status" value="1"/>
</dbReference>
<dbReference type="SUPFAM" id="SSF50630">
    <property type="entry name" value="Acid proteases"/>
    <property type="match status" value="1"/>
</dbReference>
<sequence>MWPNQRRNDTVQHFCSPCVDAFYNYKHNQTVVHKESSFKPERFTKSTDVDAWWTRFKLYLNTAPIAAENLRTIFLGFLDDECIKTFNNYLINRDAAIEKFYNRKPLRDEHMTNFFSDLWQLANVAYGESNPDIESIVKDRFIKNIPVPYIQLELRKNPPVTSYDALNRVVDALKIANNCQQMFDSSNKNWQSTQNLGNTKHKEVQGICRICKQPGHWAYNCLQSKSNQYSNQKFHTNKPSISNVIVNSVMGVESLHGTSLLNNKQVKFLFDTGTVKTIISSKTWEKCRKQGDRIVPITMTLETCNGGPIQVMGSSFCTLKIKDFETKVEVIVTNLAEPVINVTSETPIKQPTRRIPYTVRDEVKQQLDDMLASGIIEESDSPSASPIVLVRKSNGSLRICVDYRRLNEVTIKDCYPLPRIEDLLVMLSKAKYFTTLDLASGYYQIRVAEKDRQKTAFVTEFGLFEFNVTPFGLTNAPATFQRTMEKALKGLIGIICLVYLDDTLIFSETLEEHYLHVRTVLERIRAAKLKIEWQKCYWFQTSIDYLGHEISFNSVRPSLKKVEVLYRYDRPKTIKQLQSFLGLANHYRRFIRNFAEIASPFDKLRTHLTVPWDGEQVGVLILPNFDEPFRIETDASKESIGAFLSQKYQGQWRPVCYWKPSPRLARWLCVLRSFDFDIEYREGHKNGNADALSRWLLDDEDENSDETEDVEDVNLGVVINNVILQETSFNENQLLDKCEGDLYVYWLNFPRFQIFGKNVYRCVETKDRGTFYQYVVTPEERSEVFKKVHDEPLGGHLGFDKTFEKIRVSFYWPNYRKDMEDYIRKCEICASVKGPRAFTKQPIVPIRADRPFQLITWDILGPLPKSVDGFVYILVIICHFSNYVELFGLKTQVGEELAKRLISVVCQHGVPEAALSDRGTNFQSEVIDQLLEMLDIHRLRTSAYHPQCDGETKRFNRTIEQMLACYVAEEQAEWNLFLKKIVFAYNTSIHATTGLTPFEVVYGRKP</sequence>
<dbReference type="InterPro" id="IPR043128">
    <property type="entry name" value="Rev_trsase/Diguanyl_cyclase"/>
</dbReference>
<keyword evidence="3" id="KW-0548">Nucleotidyltransferase</keyword>
<dbReference type="GO" id="GO:0003677">
    <property type="term" value="F:DNA binding"/>
    <property type="evidence" value="ECO:0007669"/>
    <property type="project" value="UniProtKB-KW"/>
</dbReference>
<evidence type="ECO:0000313" key="14">
    <source>
        <dbReference type="Proteomes" id="UP000663879"/>
    </source>
</evidence>
<dbReference type="PROSITE" id="PS50994">
    <property type="entry name" value="INTEGRASE"/>
    <property type="match status" value="1"/>
</dbReference>
<dbReference type="PANTHER" id="PTHR37984:SF5">
    <property type="entry name" value="PROTEIN NYNRIN-LIKE"/>
    <property type="match status" value="1"/>
</dbReference>
<keyword evidence="14" id="KW-1185">Reference proteome</keyword>
<dbReference type="GO" id="GO:0004190">
    <property type="term" value="F:aspartic-type endopeptidase activity"/>
    <property type="evidence" value="ECO:0007669"/>
    <property type="project" value="UniProtKB-KW"/>
</dbReference>
<dbReference type="Gene3D" id="2.40.70.10">
    <property type="entry name" value="Acid Proteases"/>
    <property type="match status" value="1"/>
</dbReference>
<dbReference type="InterPro" id="IPR050951">
    <property type="entry name" value="Retrovirus_Pol_polyprotein"/>
</dbReference>
<evidence type="ECO:0000256" key="9">
    <source>
        <dbReference type="ARBA" id="ARBA00023125"/>
    </source>
</evidence>
<dbReference type="GO" id="GO:0008270">
    <property type="term" value="F:zinc ion binding"/>
    <property type="evidence" value="ECO:0007669"/>
    <property type="project" value="InterPro"/>
</dbReference>
<feature type="domain" description="Integrase catalytic" evidence="12">
    <location>
        <begin position="847"/>
        <end position="1005"/>
    </location>
</feature>
<keyword evidence="2" id="KW-0808">Transferase</keyword>
<name>A0A814BB13_9BILA</name>
<dbReference type="EMBL" id="CAJNOC010002311">
    <property type="protein sequence ID" value="CAF0925457.1"/>
    <property type="molecule type" value="Genomic_DNA"/>
</dbReference>
<dbReference type="SMART" id="SM00343">
    <property type="entry name" value="ZnF_C2HC"/>
    <property type="match status" value="1"/>
</dbReference>
<keyword evidence="7" id="KW-0378">Hydrolase</keyword>
<dbReference type="InterPro" id="IPR021109">
    <property type="entry name" value="Peptidase_aspartic_dom_sf"/>
</dbReference>
<keyword evidence="1" id="KW-0645">Protease</keyword>
<dbReference type="Pfam" id="PF00665">
    <property type="entry name" value="rve"/>
    <property type="match status" value="1"/>
</dbReference>
<dbReference type="SUPFAM" id="SSF53098">
    <property type="entry name" value="Ribonuclease H-like"/>
    <property type="match status" value="1"/>
</dbReference>
<dbReference type="InterPro" id="IPR001878">
    <property type="entry name" value="Znf_CCHC"/>
</dbReference>
<dbReference type="Gene3D" id="3.30.70.270">
    <property type="match status" value="2"/>
</dbReference>
<dbReference type="Pfam" id="PF00078">
    <property type="entry name" value="RVT_1"/>
    <property type="match status" value="1"/>
</dbReference>
<keyword evidence="9" id="KW-0238">DNA-binding</keyword>
<dbReference type="GO" id="GO:0006508">
    <property type="term" value="P:proteolysis"/>
    <property type="evidence" value="ECO:0007669"/>
    <property type="project" value="UniProtKB-KW"/>
</dbReference>
<dbReference type="SUPFAM" id="SSF57756">
    <property type="entry name" value="Retrovirus zinc finger-like domains"/>
    <property type="match status" value="1"/>
</dbReference>
<dbReference type="SUPFAM" id="SSF56672">
    <property type="entry name" value="DNA/RNA polymerases"/>
    <property type="match status" value="1"/>
</dbReference>
<dbReference type="Gene3D" id="1.10.340.70">
    <property type="match status" value="1"/>
</dbReference>
<dbReference type="InterPro" id="IPR036875">
    <property type="entry name" value="Znf_CCHC_sf"/>
</dbReference>
<evidence type="ECO:0000259" key="12">
    <source>
        <dbReference type="PROSITE" id="PS50994"/>
    </source>
</evidence>
<dbReference type="Pfam" id="PF17921">
    <property type="entry name" value="Integrase_H2C2"/>
    <property type="match status" value="1"/>
</dbReference>
<keyword evidence="4" id="KW-0540">Nuclease</keyword>
<dbReference type="Gene3D" id="3.30.420.10">
    <property type="entry name" value="Ribonuclease H-like superfamily/Ribonuclease H"/>
    <property type="match status" value="1"/>
</dbReference>
<evidence type="ECO:0000256" key="5">
    <source>
        <dbReference type="ARBA" id="ARBA00022750"/>
    </source>
</evidence>
<dbReference type="Proteomes" id="UP000663879">
    <property type="component" value="Unassembled WGS sequence"/>
</dbReference>
<dbReference type="PROSITE" id="PS50878">
    <property type="entry name" value="RT_POL"/>
    <property type="match status" value="1"/>
</dbReference>
<dbReference type="InterPro" id="IPR041588">
    <property type="entry name" value="Integrase_H2C2"/>
</dbReference>
<evidence type="ECO:0000313" key="13">
    <source>
        <dbReference type="EMBL" id="CAF0925457.1"/>
    </source>
</evidence>
<dbReference type="PANTHER" id="PTHR37984">
    <property type="entry name" value="PROTEIN CBG26694"/>
    <property type="match status" value="1"/>
</dbReference>
<evidence type="ECO:0000256" key="6">
    <source>
        <dbReference type="ARBA" id="ARBA00022759"/>
    </source>
</evidence>
<evidence type="ECO:0000256" key="1">
    <source>
        <dbReference type="ARBA" id="ARBA00022670"/>
    </source>
</evidence>
<evidence type="ECO:0008006" key="15">
    <source>
        <dbReference type="Google" id="ProtNLM"/>
    </source>
</evidence>
<keyword evidence="5" id="KW-0064">Aspartyl protease</keyword>
<comment type="caution">
    <text evidence="13">The sequence shown here is derived from an EMBL/GenBank/DDBJ whole genome shotgun (WGS) entry which is preliminary data.</text>
</comment>
<dbReference type="InterPro" id="IPR001584">
    <property type="entry name" value="Integrase_cat-core"/>
</dbReference>
<dbReference type="GO" id="GO:0015074">
    <property type="term" value="P:DNA integration"/>
    <property type="evidence" value="ECO:0007669"/>
    <property type="project" value="InterPro"/>
</dbReference>
<feature type="domain" description="Reverse transcriptase" evidence="11">
    <location>
        <begin position="371"/>
        <end position="550"/>
    </location>
</feature>
<accession>A0A814BB13</accession>
<keyword evidence="6" id="KW-0255">Endonuclease</keyword>
<evidence type="ECO:0000256" key="8">
    <source>
        <dbReference type="ARBA" id="ARBA00022918"/>
    </source>
</evidence>
<evidence type="ECO:0000259" key="11">
    <source>
        <dbReference type="PROSITE" id="PS50878"/>
    </source>
</evidence>
<reference evidence="13" key="1">
    <citation type="submission" date="2021-02" db="EMBL/GenBank/DDBJ databases">
        <authorList>
            <person name="Nowell W R."/>
        </authorList>
    </citation>
    <scope>NUCLEOTIDE SEQUENCE</scope>
    <source>
        <strain evidence="13">Ploen Becks lab</strain>
    </source>
</reference>
<dbReference type="CDD" id="cd01647">
    <property type="entry name" value="RT_LTR"/>
    <property type="match status" value="1"/>
</dbReference>
<dbReference type="Pfam" id="PF17919">
    <property type="entry name" value="RT_RNaseH_2"/>
    <property type="match status" value="1"/>
</dbReference>
<evidence type="ECO:0000256" key="7">
    <source>
        <dbReference type="ARBA" id="ARBA00022801"/>
    </source>
</evidence>
<evidence type="ECO:0000256" key="3">
    <source>
        <dbReference type="ARBA" id="ARBA00022695"/>
    </source>
</evidence>
<dbReference type="FunFam" id="3.10.10.10:FF:000007">
    <property type="entry name" value="Retrovirus-related Pol polyprotein from transposon 17.6-like Protein"/>
    <property type="match status" value="1"/>
</dbReference>
<organism evidence="13 14">
    <name type="scientific">Brachionus calyciflorus</name>
    <dbReference type="NCBI Taxonomy" id="104777"/>
    <lineage>
        <taxon>Eukaryota</taxon>
        <taxon>Metazoa</taxon>
        <taxon>Spiralia</taxon>
        <taxon>Gnathifera</taxon>
        <taxon>Rotifera</taxon>
        <taxon>Eurotatoria</taxon>
        <taxon>Monogononta</taxon>
        <taxon>Pseudotrocha</taxon>
        <taxon>Ploima</taxon>
        <taxon>Brachionidae</taxon>
        <taxon>Brachionus</taxon>
    </lineage>
</organism>
<dbReference type="InterPro" id="IPR036397">
    <property type="entry name" value="RNaseH_sf"/>
</dbReference>
<protein>
    <recommendedName>
        <fullName evidence="15">Endonuclease</fullName>
    </recommendedName>
</protein>